<comment type="caution">
    <text evidence="2">The sequence shown here is derived from an EMBL/GenBank/DDBJ whole genome shotgun (WGS) entry which is preliminary data.</text>
</comment>
<proteinExistence type="inferred from homology"/>
<accession>A0A7I8VHW4</accession>
<evidence type="ECO:0000313" key="2">
    <source>
        <dbReference type="EMBL" id="CAD5114157.1"/>
    </source>
</evidence>
<dbReference type="EMBL" id="CAJFCJ010000005">
    <property type="protein sequence ID" value="CAD5114157.1"/>
    <property type="molecule type" value="Genomic_DNA"/>
</dbReference>
<reference evidence="2 3" key="1">
    <citation type="submission" date="2020-08" db="EMBL/GenBank/DDBJ databases">
        <authorList>
            <person name="Hejnol A."/>
        </authorList>
    </citation>
    <scope>NUCLEOTIDE SEQUENCE [LARGE SCALE GENOMIC DNA]</scope>
</reference>
<organism evidence="2 3">
    <name type="scientific">Dimorphilus gyrociliatus</name>
    <dbReference type="NCBI Taxonomy" id="2664684"/>
    <lineage>
        <taxon>Eukaryota</taxon>
        <taxon>Metazoa</taxon>
        <taxon>Spiralia</taxon>
        <taxon>Lophotrochozoa</taxon>
        <taxon>Annelida</taxon>
        <taxon>Polychaeta</taxon>
        <taxon>Polychaeta incertae sedis</taxon>
        <taxon>Dinophilidae</taxon>
        <taxon>Dimorphilus</taxon>
    </lineage>
</organism>
<evidence type="ECO:0000313" key="3">
    <source>
        <dbReference type="Proteomes" id="UP000549394"/>
    </source>
</evidence>
<comment type="similarity">
    <text evidence="1">Belongs to the mab-21 family.</text>
</comment>
<gene>
    <name evidence="2" type="ORF">DGYR_LOCUS3033</name>
</gene>
<dbReference type="AlphaFoldDB" id="A0A7I8VHW4"/>
<evidence type="ECO:0000256" key="1">
    <source>
        <dbReference type="ARBA" id="ARBA00008307"/>
    </source>
</evidence>
<name>A0A7I8VHW4_9ANNE</name>
<protein>
    <submittedName>
        <fullName evidence="2">Uncharacterized protein</fullName>
    </submittedName>
</protein>
<dbReference type="PANTHER" id="PTHR10656">
    <property type="entry name" value="CELL FATE DETERMINING PROTEIN MAB21-RELATED"/>
    <property type="match status" value="1"/>
</dbReference>
<keyword evidence="3" id="KW-1185">Reference proteome</keyword>
<dbReference type="PANTHER" id="PTHR10656:SF42">
    <property type="entry name" value="CYCLIC GMP-AMP SYNTHASE-LIKE PROTEIN-RELATED"/>
    <property type="match status" value="1"/>
</dbReference>
<dbReference type="Proteomes" id="UP000549394">
    <property type="component" value="Unassembled WGS sequence"/>
</dbReference>
<sequence length="526" mass="61184">MENKDEIISQCLRRIIEKWRRQREIERKKRERINLLVEHFIKTTIQYLRIKSTAEWLRFDKFDITEENRRIYDVRIFLAKPIHCAAFEAKVLHKNLNPSIMECRLSSSLSKDEGRIEEKFWKPCLKNSSNSLTAVEINDWFTKGLTAALSVLIKNVKRFNLTYIEDLKIENIFPSILLSITVSLSRIESTILHLNLFPAIKMNKWPAHLTIPNFSAYLTVGDSVKNKIDNGDHLWSLEAKNCTSLTKNCPKDGELNFNVWNISFCAIEDHLIKGIRELNTGMSLAFDLIDILNEKFGQVLSEYSLNAMKIRIAKKYLSNSSDIFRIFLRILKMYDETAKSGNCPHPFHRHINTLSTFESSYAVVFIEKVEQIRTVLSDYTDNSLDYALFKNIEQTDSIDTQASDNRDDFESFLSDSDLSSNSQFQELERKMRRRSSVIDTCSRLDVIDELDEIDDSELIFNRFRGNSLKRGSLKSVHQMENHVDKKRKSIDLKTITKDTPKRQGEKYQINSACDKKSQISATCRIL</sequence>